<evidence type="ECO:0000313" key="2">
    <source>
        <dbReference type="Proteomes" id="UP000033101"/>
    </source>
</evidence>
<evidence type="ECO:0000313" key="1">
    <source>
        <dbReference type="EMBL" id="AKB78398.1"/>
    </source>
</evidence>
<sequence>MAGTAGKSDPFMSYRFRVEIGGIIVAQMSEVTGLQAQTDTETYEEGGVNNFVHILPKRTKFNNLVLKRGITDLDQLWQWHQDVVNGRFERKDGAIILMDSEGNDRWRWEFSRAYPVRWAGPDLKADSSTIAFETIELAHQGIWKGRR</sequence>
<name>A0A0E3SFU7_9EURY</name>
<dbReference type="NCBIfam" id="TIGR02241">
    <property type="entry name" value="conserved hypothetical phage tail region protein"/>
    <property type="match status" value="1"/>
</dbReference>
<evidence type="ECO:0008006" key="3">
    <source>
        <dbReference type="Google" id="ProtNLM"/>
    </source>
</evidence>
<dbReference type="GeneID" id="24831142"/>
<dbReference type="InterPro" id="IPR011747">
    <property type="entry name" value="CHP02241"/>
</dbReference>
<reference evidence="1 2" key="1">
    <citation type="submission" date="2014-07" db="EMBL/GenBank/DDBJ databases">
        <title>Methanogenic archaea and the global carbon cycle.</title>
        <authorList>
            <person name="Henriksen J.R."/>
            <person name="Luke J."/>
            <person name="Reinhart S."/>
            <person name="Benedict M.N."/>
            <person name="Youngblut N.D."/>
            <person name="Metcalf M.E."/>
            <person name="Whitaker R.J."/>
            <person name="Metcalf W.W."/>
        </authorList>
    </citation>
    <scope>NUCLEOTIDE SEQUENCE [LARGE SCALE GENOMIC DNA]</scope>
    <source>
        <strain evidence="1 2">HB-1</strain>
    </source>
</reference>
<dbReference type="InterPro" id="IPR010667">
    <property type="entry name" value="Phage_T4_Gp19"/>
</dbReference>
<dbReference type="HOGENOM" id="CLU_101335_2_0_2"/>
<dbReference type="PATRIC" id="fig|1434110.4.peg.2440"/>
<accession>A0A0E3SFU7</accession>
<dbReference type="KEGG" id="mhor:MSHOH_1915"/>
<organism evidence="1 2">
    <name type="scientific">Methanosarcina horonobensis HB-1 = JCM 15518</name>
    <dbReference type="NCBI Taxonomy" id="1434110"/>
    <lineage>
        <taxon>Archaea</taxon>
        <taxon>Methanobacteriati</taxon>
        <taxon>Methanobacteriota</taxon>
        <taxon>Stenosarchaea group</taxon>
        <taxon>Methanomicrobia</taxon>
        <taxon>Methanosarcinales</taxon>
        <taxon>Methanosarcinaceae</taxon>
        <taxon>Methanosarcina</taxon>
    </lineage>
</organism>
<protein>
    <recommendedName>
        <fullName evidence="3">Phage tail protein</fullName>
    </recommendedName>
</protein>
<dbReference type="PANTHER" id="PTHR38009">
    <property type="entry name" value="CONSERVED HYPOTHETICAL PHAGE TAIL PROTEIN"/>
    <property type="match status" value="1"/>
</dbReference>
<gene>
    <name evidence="1" type="ORF">MSHOH_1915</name>
</gene>
<dbReference type="STRING" id="1434110.MSHOH_1915"/>
<dbReference type="PANTHER" id="PTHR38009:SF1">
    <property type="entry name" value="CONSERVED HYPOTHETICAL PHAGE TAIL PROTEIN"/>
    <property type="match status" value="1"/>
</dbReference>
<dbReference type="GO" id="GO:0005198">
    <property type="term" value="F:structural molecule activity"/>
    <property type="evidence" value="ECO:0007669"/>
    <property type="project" value="InterPro"/>
</dbReference>
<keyword evidence="2" id="KW-1185">Reference proteome</keyword>
<dbReference type="EMBL" id="CP009516">
    <property type="protein sequence ID" value="AKB78398.1"/>
    <property type="molecule type" value="Genomic_DNA"/>
</dbReference>
<dbReference type="RefSeq" id="WP_048139392.1">
    <property type="nucleotide sequence ID" value="NZ_BBCW01000015.1"/>
</dbReference>
<dbReference type="AlphaFoldDB" id="A0A0E3SFU7"/>
<dbReference type="OrthoDB" id="141786at2157"/>
<dbReference type="Proteomes" id="UP000033101">
    <property type="component" value="Chromosome"/>
</dbReference>
<proteinExistence type="predicted"/>
<dbReference type="Pfam" id="PF06841">
    <property type="entry name" value="Phage_T4_gp19"/>
    <property type="match status" value="1"/>
</dbReference>